<protein>
    <submittedName>
        <fullName evidence="2">Uncharacterized protein</fullName>
    </submittedName>
</protein>
<organism evidence="2 3">
    <name type="scientific">Ceratopteris richardii</name>
    <name type="common">Triangle waterfern</name>
    <dbReference type="NCBI Taxonomy" id="49495"/>
    <lineage>
        <taxon>Eukaryota</taxon>
        <taxon>Viridiplantae</taxon>
        <taxon>Streptophyta</taxon>
        <taxon>Embryophyta</taxon>
        <taxon>Tracheophyta</taxon>
        <taxon>Polypodiopsida</taxon>
        <taxon>Polypodiidae</taxon>
        <taxon>Polypodiales</taxon>
        <taxon>Pteridineae</taxon>
        <taxon>Pteridaceae</taxon>
        <taxon>Parkerioideae</taxon>
        <taxon>Ceratopteris</taxon>
    </lineage>
</organism>
<feature type="region of interest" description="Disordered" evidence="1">
    <location>
        <begin position="343"/>
        <end position="364"/>
    </location>
</feature>
<evidence type="ECO:0000313" key="2">
    <source>
        <dbReference type="EMBL" id="KAH7284002.1"/>
    </source>
</evidence>
<keyword evidence="3" id="KW-1185">Reference proteome</keyword>
<name>A0A8T2QIM8_CERRI</name>
<proteinExistence type="predicted"/>
<evidence type="ECO:0000313" key="3">
    <source>
        <dbReference type="Proteomes" id="UP000825935"/>
    </source>
</evidence>
<accession>A0A8T2QIM8</accession>
<dbReference type="Proteomes" id="UP000825935">
    <property type="component" value="Chromosome 34"/>
</dbReference>
<comment type="caution">
    <text evidence="2">The sequence shown here is derived from an EMBL/GenBank/DDBJ whole genome shotgun (WGS) entry which is preliminary data.</text>
</comment>
<reference evidence="2" key="1">
    <citation type="submission" date="2021-08" db="EMBL/GenBank/DDBJ databases">
        <title>WGS assembly of Ceratopteris richardii.</title>
        <authorList>
            <person name="Marchant D.B."/>
            <person name="Chen G."/>
            <person name="Jenkins J."/>
            <person name="Shu S."/>
            <person name="Leebens-Mack J."/>
            <person name="Grimwood J."/>
            <person name="Schmutz J."/>
            <person name="Soltis P."/>
            <person name="Soltis D."/>
            <person name="Chen Z.-H."/>
        </authorList>
    </citation>
    <scope>NUCLEOTIDE SEQUENCE</scope>
    <source>
        <strain evidence="2">Whitten #5841</strain>
        <tissue evidence="2">Leaf</tissue>
    </source>
</reference>
<dbReference type="EMBL" id="CM035439">
    <property type="protein sequence ID" value="KAH7284002.1"/>
    <property type="molecule type" value="Genomic_DNA"/>
</dbReference>
<gene>
    <name evidence="2" type="ORF">KP509_34G035000</name>
</gene>
<feature type="region of interest" description="Disordered" evidence="1">
    <location>
        <begin position="407"/>
        <end position="428"/>
    </location>
</feature>
<evidence type="ECO:0000256" key="1">
    <source>
        <dbReference type="SAM" id="MobiDB-lite"/>
    </source>
</evidence>
<sequence length="472" mass="51101">MLNVHSEVNAHRCLDALGNCSLRAKQEKFWYFVNPVYRAAEESFVGSLTMVSNCHSCCAGPPESMVVAASGEAMQGATFCHGFSLQPHNGSTAMNANCLHAPVLHNHVHGKDSFIHGPVLDPQPLAMEVPNRSNQALYCLNSHSLCIEHHQHGDNNDIYYPKCEHQLLALPSTPSSDLVAVSEQHGDVRSMPYSNLSIARTSIRDGPHRIMSHTPIQSCGGLPSSGASSSIRSIELASCSCCAMKRMSTRSDINCLVAPSKCAVDRHQTGSVALPHHQHLKCYQQLQSTGSLGINGTCQVHPHCIAPSLIKHSTGSCLQNKTLQTEIDTCKGFTYADARRSGTHASRGACGSGAGRRGGHNPAVGHFSENHEDCRGGVEKACKDIEHKAGDVRQEVFGQGRGRGRCRGRAHCGGQQNKRSRESNRDAAAMDNGWRRCNMQRSSTDFQDNNNVNGWAEANNCTLPSMNTSSGW</sequence>
<dbReference type="AlphaFoldDB" id="A0A8T2QIM8"/>